<evidence type="ECO:0000259" key="4">
    <source>
        <dbReference type="PROSITE" id="PS50042"/>
    </source>
</evidence>
<keyword evidence="1" id="KW-0805">Transcription regulation</keyword>
<organism evidence="6 7">
    <name type="scientific">Rheinheimera soli</name>
    <dbReference type="NCBI Taxonomy" id="443616"/>
    <lineage>
        <taxon>Bacteria</taxon>
        <taxon>Pseudomonadati</taxon>
        <taxon>Pseudomonadota</taxon>
        <taxon>Gammaproteobacteria</taxon>
        <taxon>Chromatiales</taxon>
        <taxon>Chromatiaceae</taxon>
        <taxon>Rheinheimera</taxon>
    </lineage>
</organism>
<keyword evidence="2" id="KW-0238">DNA-binding</keyword>
<dbReference type="Proteomes" id="UP001257909">
    <property type="component" value="Unassembled WGS sequence"/>
</dbReference>
<proteinExistence type="predicted"/>
<dbReference type="Gene3D" id="1.10.10.10">
    <property type="entry name" value="Winged helix-like DNA-binding domain superfamily/Winged helix DNA-binding domain"/>
    <property type="match status" value="1"/>
</dbReference>
<evidence type="ECO:0000256" key="3">
    <source>
        <dbReference type="ARBA" id="ARBA00023163"/>
    </source>
</evidence>
<evidence type="ECO:0000313" key="7">
    <source>
        <dbReference type="Proteomes" id="UP001257909"/>
    </source>
</evidence>
<dbReference type="SUPFAM" id="SSF51206">
    <property type="entry name" value="cAMP-binding domain-like"/>
    <property type="match status" value="1"/>
</dbReference>
<dbReference type="InterPro" id="IPR014710">
    <property type="entry name" value="RmlC-like_jellyroll"/>
</dbReference>
<dbReference type="SUPFAM" id="SSF46785">
    <property type="entry name" value="Winged helix' DNA-binding domain"/>
    <property type="match status" value="1"/>
</dbReference>
<evidence type="ECO:0000313" key="6">
    <source>
        <dbReference type="EMBL" id="MDR7119637.1"/>
    </source>
</evidence>
<dbReference type="PROSITE" id="PS51063">
    <property type="entry name" value="HTH_CRP_2"/>
    <property type="match status" value="1"/>
</dbReference>
<feature type="domain" description="HTH crp-type" evidence="5">
    <location>
        <begin position="144"/>
        <end position="210"/>
    </location>
</feature>
<dbReference type="Pfam" id="PF13545">
    <property type="entry name" value="HTH_Crp_2"/>
    <property type="match status" value="1"/>
</dbReference>
<gene>
    <name evidence="6" type="ORF">J2W69_000552</name>
</gene>
<protein>
    <submittedName>
        <fullName evidence="6">CRP-like cAMP-binding protein</fullName>
    </submittedName>
</protein>
<dbReference type="InterPro" id="IPR018490">
    <property type="entry name" value="cNMP-bd_dom_sf"/>
</dbReference>
<keyword evidence="3" id="KW-0804">Transcription</keyword>
<evidence type="ECO:0000259" key="5">
    <source>
        <dbReference type="PROSITE" id="PS51063"/>
    </source>
</evidence>
<evidence type="ECO:0000256" key="1">
    <source>
        <dbReference type="ARBA" id="ARBA00023015"/>
    </source>
</evidence>
<name>A0ABU1VVB8_9GAMM</name>
<sequence length="243" mass="27477">MHTDQPHNKLLQQLSDEEQQAVMRHSKTIKMEFGQLLCEEGKNCGYVYFPLSGFISVLTSMQHNQGLEVGLIGNEGMLGVLSCVGVHASPVQAVVQGDGTALQIETQVFVSELKHSIKLQQLMQQYLAFYVVQLTRLVCCNHYHETEPRLARWLLMTHDRAGGDQFFLTHQYLASMLGVRRSSVTEAAGSLLQKKIIDYHRGQIHILNRAALEKACCSCYRDLLDKQQLFLPDLPYPNTGFVR</sequence>
<keyword evidence="7" id="KW-1185">Reference proteome</keyword>
<dbReference type="CDD" id="cd00038">
    <property type="entry name" value="CAP_ED"/>
    <property type="match status" value="1"/>
</dbReference>
<dbReference type="InterPro" id="IPR036390">
    <property type="entry name" value="WH_DNA-bd_sf"/>
</dbReference>
<reference evidence="6 7" key="1">
    <citation type="submission" date="2023-07" db="EMBL/GenBank/DDBJ databases">
        <title>Sorghum-associated microbial communities from plants grown in Nebraska, USA.</title>
        <authorList>
            <person name="Schachtman D."/>
        </authorList>
    </citation>
    <scope>NUCLEOTIDE SEQUENCE [LARGE SCALE GENOMIC DNA]</scope>
    <source>
        <strain evidence="6 7">4138</strain>
    </source>
</reference>
<comment type="caution">
    <text evidence="6">The sequence shown here is derived from an EMBL/GenBank/DDBJ whole genome shotgun (WGS) entry which is preliminary data.</text>
</comment>
<dbReference type="PANTHER" id="PTHR24567:SF74">
    <property type="entry name" value="HTH-TYPE TRANSCRIPTIONAL REGULATOR ARCR"/>
    <property type="match status" value="1"/>
</dbReference>
<dbReference type="Pfam" id="PF00027">
    <property type="entry name" value="cNMP_binding"/>
    <property type="match status" value="1"/>
</dbReference>
<dbReference type="InterPro" id="IPR036388">
    <property type="entry name" value="WH-like_DNA-bd_sf"/>
</dbReference>
<dbReference type="InterPro" id="IPR050397">
    <property type="entry name" value="Env_Response_Regulators"/>
</dbReference>
<dbReference type="InterPro" id="IPR012318">
    <property type="entry name" value="HTH_CRP"/>
</dbReference>
<accession>A0ABU1VVB8</accession>
<dbReference type="RefSeq" id="WP_310274327.1">
    <property type="nucleotide sequence ID" value="NZ_JAVDWR010000001.1"/>
</dbReference>
<dbReference type="EMBL" id="JAVDWR010000001">
    <property type="protein sequence ID" value="MDR7119637.1"/>
    <property type="molecule type" value="Genomic_DNA"/>
</dbReference>
<dbReference type="PROSITE" id="PS50042">
    <property type="entry name" value="CNMP_BINDING_3"/>
    <property type="match status" value="1"/>
</dbReference>
<dbReference type="PANTHER" id="PTHR24567">
    <property type="entry name" value="CRP FAMILY TRANSCRIPTIONAL REGULATORY PROTEIN"/>
    <property type="match status" value="1"/>
</dbReference>
<dbReference type="SMART" id="SM00100">
    <property type="entry name" value="cNMP"/>
    <property type="match status" value="1"/>
</dbReference>
<evidence type="ECO:0000256" key="2">
    <source>
        <dbReference type="ARBA" id="ARBA00023125"/>
    </source>
</evidence>
<dbReference type="InterPro" id="IPR000595">
    <property type="entry name" value="cNMP-bd_dom"/>
</dbReference>
<feature type="domain" description="Cyclic nucleotide-binding" evidence="4">
    <location>
        <begin position="10"/>
        <end position="95"/>
    </location>
</feature>
<dbReference type="Gene3D" id="2.60.120.10">
    <property type="entry name" value="Jelly Rolls"/>
    <property type="match status" value="1"/>
</dbReference>